<reference evidence="1 2" key="1">
    <citation type="submission" date="2022-11" db="EMBL/GenBank/DDBJ databases">
        <title>Minimal conservation of predation-associated metabolite biosynthetic gene clusters underscores biosynthetic potential of Myxococcota including descriptions for ten novel species: Archangium lansinium sp. nov., Myxococcus landrumus sp. nov., Nannocystis bai.</title>
        <authorList>
            <person name="Ahearne A."/>
            <person name="Stevens C."/>
            <person name="Phillips K."/>
        </authorList>
    </citation>
    <scope>NUCLEOTIDE SEQUENCE [LARGE SCALE GENOMIC DNA]</scope>
    <source>
        <strain evidence="1 2">MIWBW</strain>
    </source>
</reference>
<dbReference type="Proteomes" id="UP001207654">
    <property type="component" value="Unassembled WGS sequence"/>
</dbReference>
<organism evidence="1 2">
    <name type="scientific">Archangium lansingense</name>
    <dbReference type="NCBI Taxonomy" id="2995310"/>
    <lineage>
        <taxon>Bacteria</taxon>
        <taxon>Pseudomonadati</taxon>
        <taxon>Myxococcota</taxon>
        <taxon>Myxococcia</taxon>
        <taxon>Myxococcales</taxon>
        <taxon>Cystobacterineae</taxon>
        <taxon>Archangiaceae</taxon>
        <taxon>Archangium</taxon>
    </lineage>
</organism>
<evidence type="ECO:0000313" key="1">
    <source>
        <dbReference type="EMBL" id="MCY1075392.1"/>
    </source>
</evidence>
<protein>
    <submittedName>
        <fullName evidence="1">Antibiotic biosynthesis monooxygenase</fullName>
    </submittedName>
</protein>
<keyword evidence="2" id="KW-1185">Reference proteome</keyword>
<sequence>MPMQRTFRAPIRQSGAGAINPSLWTLESPAAQQAAAEAVLSAMPASPGLLRLSVFRGLEDLTLFILSQWTDAAARDAFLATNGTPRAAVDEAVPGIRRDWREPSSPYRSFVSRERGEAGCLVVVRQPLLRSDPQAQRDWVDTVMAALEADPHPPAGLLSATFFLSDDGAHAINLAEWTSADAHHAALQRGTDPRAQHGSIGDSPLWRAVRSHPAIRAEHEVRRFQLLGAVEP</sequence>
<accession>A0ABT4A174</accession>
<keyword evidence="1" id="KW-0503">Monooxygenase</keyword>
<dbReference type="SUPFAM" id="SSF54909">
    <property type="entry name" value="Dimeric alpha+beta barrel"/>
    <property type="match status" value="1"/>
</dbReference>
<name>A0ABT4A174_9BACT</name>
<dbReference type="GO" id="GO:0004497">
    <property type="term" value="F:monooxygenase activity"/>
    <property type="evidence" value="ECO:0007669"/>
    <property type="project" value="UniProtKB-KW"/>
</dbReference>
<dbReference type="RefSeq" id="WP_267534328.1">
    <property type="nucleotide sequence ID" value="NZ_JAPNKA010000001.1"/>
</dbReference>
<dbReference type="EMBL" id="JAPNKA010000001">
    <property type="protein sequence ID" value="MCY1075392.1"/>
    <property type="molecule type" value="Genomic_DNA"/>
</dbReference>
<gene>
    <name evidence="1" type="ORF">OV287_12955</name>
</gene>
<proteinExistence type="predicted"/>
<keyword evidence="1" id="KW-0560">Oxidoreductase</keyword>
<dbReference type="InterPro" id="IPR011008">
    <property type="entry name" value="Dimeric_a/b-barrel"/>
</dbReference>
<comment type="caution">
    <text evidence="1">The sequence shown here is derived from an EMBL/GenBank/DDBJ whole genome shotgun (WGS) entry which is preliminary data.</text>
</comment>
<dbReference type="Gene3D" id="3.30.70.100">
    <property type="match status" value="2"/>
</dbReference>
<evidence type="ECO:0000313" key="2">
    <source>
        <dbReference type="Proteomes" id="UP001207654"/>
    </source>
</evidence>